<gene>
    <name evidence="3" type="ordered locus">Trebr_0996</name>
</gene>
<accession>F4LJV2</accession>
<dbReference type="GO" id="GO:1990170">
    <property type="term" value="P:stress response to cadmium ion"/>
    <property type="evidence" value="ECO:0007669"/>
    <property type="project" value="TreeGrafter"/>
</dbReference>
<feature type="domain" description="UVR" evidence="2">
    <location>
        <begin position="129"/>
        <end position="157"/>
    </location>
</feature>
<dbReference type="GO" id="GO:0008270">
    <property type="term" value="F:zinc ion binding"/>
    <property type="evidence" value="ECO:0007669"/>
    <property type="project" value="TreeGrafter"/>
</dbReference>
<dbReference type="KEGG" id="tbe:Trebr_0996"/>
<dbReference type="Proteomes" id="UP000006546">
    <property type="component" value="Chromosome"/>
</dbReference>
<dbReference type="RefSeq" id="WP_013758151.1">
    <property type="nucleotide sequence ID" value="NC_015500.1"/>
</dbReference>
<dbReference type="GO" id="GO:1990169">
    <property type="term" value="P:stress response to copper ion"/>
    <property type="evidence" value="ECO:0007669"/>
    <property type="project" value="TreeGrafter"/>
</dbReference>
<dbReference type="STRING" id="906968.Trebr_0996"/>
<dbReference type="PANTHER" id="PTHR38430:SF1">
    <property type="entry name" value="PROTEIN-ARGININE KINASE ACTIVATOR PROTEIN"/>
    <property type="match status" value="1"/>
</dbReference>
<dbReference type="PIRSF" id="PIRSF015034">
    <property type="entry name" value="YacH"/>
    <property type="match status" value="1"/>
</dbReference>
<evidence type="ECO:0000313" key="4">
    <source>
        <dbReference type="Proteomes" id="UP000006546"/>
    </source>
</evidence>
<dbReference type="GO" id="GO:0050897">
    <property type="term" value="F:cobalt ion binding"/>
    <property type="evidence" value="ECO:0007669"/>
    <property type="project" value="TreeGrafter"/>
</dbReference>
<dbReference type="AlphaFoldDB" id="F4LJV2"/>
<reference evidence="4" key="1">
    <citation type="submission" date="2011-04" db="EMBL/GenBank/DDBJ databases">
        <title>The complete genome of Treponema brennaborense DSM 12168.</title>
        <authorList>
            <person name="Lucas S."/>
            <person name="Han J."/>
            <person name="Lapidus A."/>
            <person name="Bruce D."/>
            <person name="Goodwin L."/>
            <person name="Pitluck S."/>
            <person name="Peters L."/>
            <person name="Kyrpides N."/>
            <person name="Mavromatis K."/>
            <person name="Ivanova N."/>
            <person name="Mikhailova N."/>
            <person name="Pagani I."/>
            <person name="Teshima H."/>
            <person name="Detter J.C."/>
            <person name="Tapia R."/>
            <person name="Han C."/>
            <person name="Land M."/>
            <person name="Hauser L."/>
            <person name="Markowitz V."/>
            <person name="Cheng J.-F."/>
            <person name="Hugenholtz P."/>
            <person name="Woyke T."/>
            <person name="Wu D."/>
            <person name="Gronow S."/>
            <person name="Wellnitz S."/>
            <person name="Brambilla E."/>
            <person name="Klenk H.-P."/>
            <person name="Eisen J.A."/>
        </authorList>
    </citation>
    <scope>NUCLEOTIDE SEQUENCE [LARGE SCALE GENOMIC DNA]</scope>
    <source>
        <strain evidence="4">DSM 12168 / CIP 105900 / DD5/3</strain>
    </source>
</reference>
<proteinExistence type="predicted"/>
<evidence type="ECO:0000259" key="2">
    <source>
        <dbReference type="Pfam" id="PF02151"/>
    </source>
</evidence>
<sequence>MKCDICGTEDAVMMIQQVSENAKTELHLCLKCAAERGVQSKDGKIEMSLAGLFEGITAAKNAARLCPVCGRSLGDIRKTGLTGCPECYNIFASEIAESMRAQGLTGPYTGSMPGRLANFRSVLTDRMFLRSKLDESVAAEDYEKAAVYRDRLKALDKCAVASGDVPQDSDSEPDGISGGTV</sequence>
<dbReference type="PANTHER" id="PTHR38430">
    <property type="entry name" value="PROTEIN-ARGININE KINASE ACTIVATOR PROTEIN"/>
    <property type="match status" value="1"/>
</dbReference>
<organism evidence="3 4">
    <name type="scientific">Treponema brennaborense (strain DSM 12168 / CIP 105900 / DD5/3)</name>
    <dbReference type="NCBI Taxonomy" id="906968"/>
    <lineage>
        <taxon>Bacteria</taxon>
        <taxon>Pseudomonadati</taxon>
        <taxon>Spirochaetota</taxon>
        <taxon>Spirochaetia</taxon>
        <taxon>Spirochaetales</taxon>
        <taxon>Treponemataceae</taxon>
        <taxon>Treponema</taxon>
    </lineage>
</organism>
<evidence type="ECO:0000256" key="1">
    <source>
        <dbReference type="SAM" id="MobiDB-lite"/>
    </source>
</evidence>
<protein>
    <submittedName>
        <fullName evidence="3">UvrB/UvrC protein</fullName>
    </submittedName>
</protein>
<dbReference type="InterPro" id="IPR025542">
    <property type="entry name" value="YacH"/>
</dbReference>
<dbReference type="EMBL" id="CP002696">
    <property type="protein sequence ID" value="AEE16432.1"/>
    <property type="molecule type" value="Genomic_DNA"/>
</dbReference>
<name>F4LJV2_TREBD</name>
<dbReference type="HOGENOM" id="CLU_102553_1_0_12"/>
<dbReference type="OrthoDB" id="9788704at2"/>
<keyword evidence="4" id="KW-1185">Reference proteome</keyword>
<dbReference type="eggNOG" id="COG3880">
    <property type="taxonomic scope" value="Bacteria"/>
</dbReference>
<dbReference type="Pfam" id="PF02151">
    <property type="entry name" value="UVR"/>
    <property type="match status" value="1"/>
</dbReference>
<feature type="region of interest" description="Disordered" evidence="1">
    <location>
        <begin position="162"/>
        <end position="181"/>
    </location>
</feature>
<dbReference type="InterPro" id="IPR001943">
    <property type="entry name" value="UVR_dom"/>
</dbReference>
<dbReference type="GO" id="GO:0005507">
    <property type="term" value="F:copper ion binding"/>
    <property type="evidence" value="ECO:0007669"/>
    <property type="project" value="TreeGrafter"/>
</dbReference>
<dbReference type="GO" id="GO:0046870">
    <property type="term" value="F:cadmium ion binding"/>
    <property type="evidence" value="ECO:0007669"/>
    <property type="project" value="TreeGrafter"/>
</dbReference>
<evidence type="ECO:0000313" key="3">
    <source>
        <dbReference type="EMBL" id="AEE16432.1"/>
    </source>
</evidence>